<proteinExistence type="predicted"/>
<dbReference type="InterPro" id="IPR007434">
    <property type="entry name" value="FemAB-like"/>
</dbReference>
<dbReference type="PANTHER" id="PTHR47017">
    <property type="entry name" value="ACYL-COA"/>
    <property type="match status" value="1"/>
</dbReference>
<reference evidence="1 2" key="1">
    <citation type="submission" date="2021-08" db="EMBL/GenBank/DDBJ databases">
        <title>Complete genome sequence of Leptospira kobayashii strain E30.</title>
        <authorList>
            <person name="Nakao R."/>
            <person name="Nakamura S."/>
            <person name="Masuzawa T."/>
            <person name="Koizumi N."/>
        </authorList>
    </citation>
    <scope>NUCLEOTIDE SEQUENCE [LARGE SCALE GENOMIC DNA]</scope>
    <source>
        <strain evidence="1 2">E30</strain>
    </source>
</reference>
<sequence length="395" mass="46230">MTKTFTNIVCETSFFSFNKEEWNRLVPEDSLFQEWEFLSTLESSGCIGRSGDWDIRILSYREAGVLLGVLPFYKRKDSYGEYIFDFQWADAFHRAGIPYYPKYSSAVPFTPVTGSRVLVSPDITEEEKLIEIQKSLLDALVSKGEEESVSSVHVLFCKEEELKSGKLSGFVPRITHQYHWFNKDFQSFEDYLATLVKDRRKTIKQERKRIAALPIRIETLVGEAILKEHADIFYTFYQDTHSRKWGQAYLNHRFFQTIFEVMKHRIHLVLASDESGKPIGGSFNFYRGDYLFGRYWGATSHIPNLHFECCYYQLIEFAIRNKMKRVEAGAQGEHKFLRGYEAVPMYSMHYIYNKSGRQAIYHYLEKEILMEEANIKEYNHHSPIKSLRNGDGNGN</sequence>
<evidence type="ECO:0008006" key="3">
    <source>
        <dbReference type="Google" id="ProtNLM"/>
    </source>
</evidence>
<evidence type="ECO:0000313" key="1">
    <source>
        <dbReference type="EMBL" id="BDA78726.1"/>
    </source>
</evidence>
<dbReference type="InterPro" id="IPR016181">
    <property type="entry name" value="Acyl_CoA_acyltransferase"/>
</dbReference>
<dbReference type="Proteomes" id="UP000245263">
    <property type="component" value="Chromosome 1"/>
</dbReference>
<dbReference type="RefSeq" id="WP_109019703.1">
    <property type="nucleotide sequence ID" value="NZ_AP025028.1"/>
</dbReference>
<organism evidence="1 2">
    <name type="scientific">Leptospira kobayashii</name>
    <dbReference type="NCBI Taxonomy" id="1917830"/>
    <lineage>
        <taxon>Bacteria</taxon>
        <taxon>Pseudomonadati</taxon>
        <taxon>Spirochaetota</taxon>
        <taxon>Spirochaetia</taxon>
        <taxon>Leptospirales</taxon>
        <taxon>Leptospiraceae</taxon>
        <taxon>Leptospira</taxon>
    </lineage>
</organism>
<keyword evidence="2" id="KW-1185">Reference proteome</keyword>
<dbReference type="PANTHER" id="PTHR47017:SF1">
    <property type="entry name" value="ACYL-COA"/>
    <property type="match status" value="1"/>
</dbReference>
<dbReference type="EMBL" id="AP025028">
    <property type="protein sequence ID" value="BDA78726.1"/>
    <property type="molecule type" value="Genomic_DNA"/>
</dbReference>
<name>A0ABM7UIX9_9LEPT</name>
<dbReference type="SUPFAM" id="SSF55729">
    <property type="entry name" value="Acyl-CoA N-acyltransferases (Nat)"/>
    <property type="match status" value="1"/>
</dbReference>
<gene>
    <name evidence="1" type="ORF">LPTSP3_g16560</name>
</gene>
<protein>
    <recommendedName>
        <fullName evidence="3">GNAT family N-acetyltransferase</fullName>
    </recommendedName>
</protein>
<dbReference type="Gene3D" id="3.40.630.30">
    <property type="match status" value="1"/>
</dbReference>
<dbReference type="Pfam" id="PF04339">
    <property type="entry name" value="FemAB_like"/>
    <property type="match status" value="1"/>
</dbReference>
<evidence type="ECO:0000313" key="2">
    <source>
        <dbReference type="Proteomes" id="UP000245263"/>
    </source>
</evidence>
<accession>A0ABM7UIX9</accession>